<organism evidence="2 3">
    <name type="scientific">Pseudoloma neurophilia</name>
    <dbReference type="NCBI Taxonomy" id="146866"/>
    <lineage>
        <taxon>Eukaryota</taxon>
        <taxon>Fungi</taxon>
        <taxon>Fungi incertae sedis</taxon>
        <taxon>Microsporidia</taxon>
        <taxon>Pseudoloma</taxon>
    </lineage>
</organism>
<accession>A0A0R0M601</accession>
<dbReference type="EMBL" id="LGUB01000065">
    <property type="protein sequence ID" value="KRH94503.1"/>
    <property type="molecule type" value="Genomic_DNA"/>
</dbReference>
<reference evidence="2 3" key="1">
    <citation type="submission" date="2015-07" db="EMBL/GenBank/DDBJ databases">
        <title>The genome of Pseudoloma neurophilia, a relevant intracellular parasite of the zebrafish.</title>
        <authorList>
            <person name="Ndikumana S."/>
            <person name="Pelin A."/>
            <person name="Sanders J."/>
            <person name="Corradi N."/>
        </authorList>
    </citation>
    <scope>NUCLEOTIDE SEQUENCE [LARGE SCALE GENOMIC DNA]</scope>
    <source>
        <strain evidence="2 3">MK1</strain>
    </source>
</reference>
<sequence length="104" mass="11469">MDKTSSFSDYFCSLAIFASMCCFSVSDLLFWTTIRKKRSGSPLLIPLKSHVKSVLTVFLSSKVDCILITPLLVFTVSSSSTTLPGPPIFSTVQRTTSQISLNFF</sequence>
<keyword evidence="3" id="KW-1185">Reference proteome</keyword>
<gene>
    <name evidence="2" type="ORF">M153_23600010957</name>
</gene>
<proteinExistence type="predicted"/>
<dbReference type="Proteomes" id="UP000051530">
    <property type="component" value="Unassembled WGS sequence"/>
</dbReference>
<keyword evidence="1" id="KW-0812">Transmembrane</keyword>
<name>A0A0R0M601_9MICR</name>
<evidence type="ECO:0000256" key="1">
    <source>
        <dbReference type="SAM" id="Phobius"/>
    </source>
</evidence>
<dbReference type="AlphaFoldDB" id="A0A0R0M601"/>
<comment type="caution">
    <text evidence="2">The sequence shown here is derived from an EMBL/GenBank/DDBJ whole genome shotgun (WGS) entry which is preliminary data.</text>
</comment>
<keyword evidence="1" id="KW-1133">Transmembrane helix</keyword>
<dbReference type="VEuPathDB" id="MicrosporidiaDB:M153_23600010957"/>
<protein>
    <submittedName>
        <fullName evidence="2">Uncharacterized protein</fullName>
    </submittedName>
</protein>
<feature type="transmembrane region" description="Helical" evidence="1">
    <location>
        <begin position="14"/>
        <end position="34"/>
    </location>
</feature>
<keyword evidence="1" id="KW-0472">Membrane</keyword>
<evidence type="ECO:0000313" key="2">
    <source>
        <dbReference type="EMBL" id="KRH94503.1"/>
    </source>
</evidence>
<evidence type="ECO:0000313" key="3">
    <source>
        <dbReference type="Proteomes" id="UP000051530"/>
    </source>
</evidence>